<accession>A0A1J5IR56</accession>
<feature type="transmembrane region" description="Helical" evidence="1">
    <location>
        <begin position="251"/>
        <end position="274"/>
    </location>
</feature>
<keyword evidence="1" id="KW-0472">Membrane</keyword>
<feature type="transmembrane region" description="Helical" evidence="1">
    <location>
        <begin position="224"/>
        <end position="245"/>
    </location>
</feature>
<proteinExistence type="predicted"/>
<evidence type="ECO:0000313" key="3">
    <source>
        <dbReference type="Proteomes" id="UP000183245"/>
    </source>
</evidence>
<organism evidence="2 3">
    <name type="scientific">Candidatus Wirthbacteria bacterium CG2_30_54_11</name>
    <dbReference type="NCBI Taxonomy" id="1817892"/>
    <lineage>
        <taxon>Bacteria</taxon>
        <taxon>Candidatus Wirthbacteria</taxon>
    </lineage>
</organism>
<keyword evidence="1" id="KW-1133">Transmembrane helix</keyword>
<sequence length="285" mass="31574">MLRPSVRIQGKILWSVLAAIAAAGILETSGILGTENFAENWFFTHVVLLLPLLAFGVHGWWTIGGRRTFLFFLISAGIGLMVESLGVRNGVLFGGSYQYVRGIPSITDIPILIPLYWCIFTYTCHMLISSIFLWQPTARTFFVKHRILTPVLMVLLEALAVVSIDMVMDPLMVQAGNWTWSAGGIYAGIPAGNFLGWFLVSCLICGVFHLIAPFRSNREATQTYPPGFLLFPVLGYALLGITLGIDAVRIGLYLPALTGLLTMMPWPVISLVSYQKYIRQRSQGR</sequence>
<feature type="transmembrane region" description="Helical" evidence="1">
    <location>
        <begin position="184"/>
        <end position="212"/>
    </location>
</feature>
<evidence type="ECO:0000256" key="1">
    <source>
        <dbReference type="SAM" id="Phobius"/>
    </source>
</evidence>
<keyword evidence="1" id="KW-0812">Transmembrane</keyword>
<dbReference type="AlphaFoldDB" id="A0A1J5IR56"/>
<feature type="transmembrane region" description="Helical" evidence="1">
    <location>
        <begin position="68"/>
        <end position="91"/>
    </location>
</feature>
<evidence type="ECO:0000313" key="2">
    <source>
        <dbReference type="EMBL" id="OIP96890.1"/>
    </source>
</evidence>
<feature type="transmembrane region" description="Helical" evidence="1">
    <location>
        <begin position="146"/>
        <end position="164"/>
    </location>
</feature>
<protein>
    <recommendedName>
        <fullName evidence="4">Carotenoid biosynthesis protein</fullName>
    </recommendedName>
</protein>
<dbReference type="Pfam" id="PF04240">
    <property type="entry name" value="Caroten_synth"/>
    <property type="match status" value="1"/>
</dbReference>
<dbReference type="PANTHER" id="PTHR39419">
    <property type="entry name" value="SLL0814 PROTEIN"/>
    <property type="match status" value="1"/>
</dbReference>
<dbReference type="Proteomes" id="UP000183245">
    <property type="component" value="Unassembled WGS sequence"/>
</dbReference>
<feature type="transmembrane region" description="Helical" evidence="1">
    <location>
        <begin position="12"/>
        <end position="34"/>
    </location>
</feature>
<gene>
    <name evidence="2" type="ORF">AUK40_04495</name>
</gene>
<evidence type="ECO:0008006" key="4">
    <source>
        <dbReference type="Google" id="ProtNLM"/>
    </source>
</evidence>
<feature type="transmembrane region" description="Helical" evidence="1">
    <location>
        <begin position="40"/>
        <end position="61"/>
    </location>
</feature>
<comment type="caution">
    <text evidence="2">The sequence shown here is derived from an EMBL/GenBank/DDBJ whole genome shotgun (WGS) entry which is preliminary data.</text>
</comment>
<dbReference type="InterPro" id="IPR007354">
    <property type="entry name" value="CruF-like"/>
</dbReference>
<reference evidence="2 3" key="1">
    <citation type="journal article" date="2016" name="Environ. Microbiol.">
        <title>Genomic resolution of a cold subsurface aquifer community provides metabolic insights for novel microbes adapted to high CO concentrations.</title>
        <authorList>
            <person name="Probst A.J."/>
            <person name="Castelle C.J."/>
            <person name="Singh A."/>
            <person name="Brown C.T."/>
            <person name="Anantharaman K."/>
            <person name="Sharon I."/>
            <person name="Hug L.A."/>
            <person name="Burstein D."/>
            <person name="Emerson J.B."/>
            <person name="Thomas B.C."/>
            <person name="Banfield J.F."/>
        </authorList>
    </citation>
    <scope>NUCLEOTIDE SEQUENCE [LARGE SCALE GENOMIC DNA]</scope>
    <source>
        <strain evidence="2">CG2_30_54_11</strain>
    </source>
</reference>
<dbReference type="EMBL" id="MNZT01000077">
    <property type="protein sequence ID" value="OIP96890.1"/>
    <property type="molecule type" value="Genomic_DNA"/>
</dbReference>
<name>A0A1J5IR56_9BACT</name>
<feature type="transmembrane region" description="Helical" evidence="1">
    <location>
        <begin position="111"/>
        <end position="134"/>
    </location>
</feature>
<dbReference type="STRING" id="1817892.AUK40_04495"/>
<dbReference type="PANTHER" id="PTHR39419:SF1">
    <property type="entry name" value="SLL0814 PROTEIN"/>
    <property type="match status" value="1"/>
</dbReference>